<protein>
    <submittedName>
        <fullName evidence="4">Patatin family protein</fullName>
    </submittedName>
</protein>
<proteinExistence type="predicted"/>
<keyword evidence="2" id="KW-0378">Hydrolase</keyword>
<dbReference type="GO" id="GO:0016787">
    <property type="term" value="F:hydrolase activity"/>
    <property type="evidence" value="ECO:0007669"/>
    <property type="project" value="UniProtKB-UniRule"/>
</dbReference>
<dbReference type="CDD" id="cd07208">
    <property type="entry name" value="Pat_hypo_Ecoli_yjju_like"/>
    <property type="match status" value="1"/>
</dbReference>
<dbReference type="Pfam" id="PF01734">
    <property type="entry name" value="Patatin"/>
    <property type="match status" value="1"/>
</dbReference>
<dbReference type="AlphaFoldDB" id="A0A7K0K3B4"/>
<dbReference type="EMBL" id="VUMY01000010">
    <property type="protein sequence ID" value="MST49919.1"/>
    <property type="molecule type" value="Genomic_DNA"/>
</dbReference>
<evidence type="ECO:0000256" key="1">
    <source>
        <dbReference type="ARBA" id="ARBA00023098"/>
    </source>
</evidence>
<evidence type="ECO:0000313" key="4">
    <source>
        <dbReference type="EMBL" id="MST49919.1"/>
    </source>
</evidence>
<sequence length="277" mass="30717">MRGSYTAGAINALLESEVYLDYVCGISSGAANLVNYIARLPKRSRQSSVDIAEDRFFAGKRSLLTGHGVFNLDRIYYEMTQEGELLELPYERFQANPAKWRIGAYNAARGACVYFSSAQVDSELKLAHVCKASSSMPVVTPVTLIAGEPYMDGAIGASGGIPLDVAELEGYRKFFVVLTRPRGYVKETSPASRLANRLLGNYPLAARALRHRAENYNRTLARLRGLEAEGQAYLFYPENMRVQNYEDDPAKLATNFEAGYAQMTRELPAIRDFLGLV</sequence>
<dbReference type="Pfam" id="PF19890">
    <property type="entry name" value="DUF6363"/>
    <property type="match status" value="1"/>
</dbReference>
<dbReference type="PROSITE" id="PS51635">
    <property type="entry name" value="PNPLA"/>
    <property type="match status" value="1"/>
</dbReference>
<dbReference type="InterPro" id="IPR045943">
    <property type="entry name" value="DUF6363"/>
</dbReference>
<dbReference type="InterPro" id="IPR002641">
    <property type="entry name" value="PNPLA_dom"/>
</dbReference>
<dbReference type="Proteomes" id="UP000442535">
    <property type="component" value="Unassembled WGS sequence"/>
</dbReference>
<feature type="short sequence motif" description="GXSXG" evidence="2">
    <location>
        <begin position="25"/>
        <end position="29"/>
    </location>
</feature>
<comment type="caution">
    <text evidence="4">The sequence shown here is derived from an EMBL/GenBank/DDBJ whole genome shotgun (WGS) entry which is preliminary data.</text>
</comment>
<evidence type="ECO:0000313" key="5">
    <source>
        <dbReference type="Proteomes" id="UP000442535"/>
    </source>
</evidence>
<keyword evidence="1 2" id="KW-0443">Lipid metabolism</keyword>
<name>A0A7K0K3B4_9ACTO</name>
<gene>
    <name evidence="4" type="ORF">FYJ63_06675</name>
</gene>
<dbReference type="InterPro" id="IPR037483">
    <property type="entry name" value="YjjU-like"/>
</dbReference>
<keyword evidence="2" id="KW-0442">Lipid degradation</keyword>
<evidence type="ECO:0000259" key="3">
    <source>
        <dbReference type="PROSITE" id="PS51635"/>
    </source>
</evidence>
<feature type="domain" description="PNPLA" evidence="3">
    <location>
        <begin position="1"/>
        <end position="167"/>
    </location>
</feature>
<reference evidence="4 5" key="1">
    <citation type="submission" date="2019-08" db="EMBL/GenBank/DDBJ databases">
        <title>In-depth cultivation of the pig gut microbiome towards novel bacterial diversity and tailored functional studies.</title>
        <authorList>
            <person name="Wylensek D."/>
            <person name="Hitch T.C.A."/>
            <person name="Clavel T."/>
        </authorList>
    </citation>
    <scope>NUCLEOTIDE SEQUENCE [LARGE SCALE GENOMIC DNA]</scope>
    <source>
        <strain evidence="4 5">RF-GAM-744-WT-7</strain>
    </source>
</reference>
<dbReference type="GO" id="GO:0016042">
    <property type="term" value="P:lipid catabolic process"/>
    <property type="evidence" value="ECO:0007669"/>
    <property type="project" value="UniProtKB-UniRule"/>
</dbReference>
<feature type="active site" description="Nucleophile" evidence="2">
    <location>
        <position position="27"/>
    </location>
</feature>
<dbReference type="SUPFAM" id="SSF52151">
    <property type="entry name" value="FabD/lysophospholipase-like"/>
    <property type="match status" value="1"/>
</dbReference>
<evidence type="ECO:0000256" key="2">
    <source>
        <dbReference type="PROSITE-ProRule" id="PRU01161"/>
    </source>
</evidence>
<feature type="active site" description="Proton acceptor" evidence="2">
    <location>
        <position position="152"/>
    </location>
</feature>
<feature type="short sequence motif" description="DGA/G" evidence="2">
    <location>
        <begin position="152"/>
        <end position="154"/>
    </location>
</feature>
<comment type="caution">
    <text evidence="2">Lacks conserved residue(s) required for the propagation of feature annotation.</text>
</comment>
<keyword evidence="5" id="KW-1185">Reference proteome</keyword>
<organism evidence="4 5">
    <name type="scientific">Mobiluncus porci</name>
    <dbReference type="NCBI Taxonomy" id="2652278"/>
    <lineage>
        <taxon>Bacteria</taxon>
        <taxon>Bacillati</taxon>
        <taxon>Actinomycetota</taxon>
        <taxon>Actinomycetes</taxon>
        <taxon>Actinomycetales</taxon>
        <taxon>Actinomycetaceae</taxon>
        <taxon>Mobiluncus</taxon>
    </lineage>
</organism>
<accession>A0A7K0K3B4</accession>
<dbReference type="InterPro" id="IPR016035">
    <property type="entry name" value="Acyl_Trfase/lysoPLipase"/>
</dbReference>
<dbReference type="Gene3D" id="3.40.1090.10">
    <property type="entry name" value="Cytosolic phospholipase A2 catalytic domain"/>
    <property type="match status" value="1"/>
</dbReference>